<dbReference type="STRING" id="1217799.DEALK_08950"/>
<dbReference type="RefSeq" id="WP_058439059.1">
    <property type="nucleotide sequence ID" value="NZ_KQ758903.1"/>
</dbReference>
<dbReference type="AlphaFoldDB" id="A0A0W0GHM4"/>
<protein>
    <submittedName>
        <fullName evidence="1">Uncharacterized protein</fullName>
    </submittedName>
</protein>
<proteinExistence type="predicted"/>
<gene>
    <name evidence="1" type="ORF">DEALK_08950</name>
</gene>
<comment type="caution">
    <text evidence="1">The sequence shown here is derived from an EMBL/GenBank/DDBJ whole genome shotgun (WGS) entry which is preliminary data.</text>
</comment>
<evidence type="ECO:0000313" key="2">
    <source>
        <dbReference type="Proteomes" id="UP000053947"/>
    </source>
</evidence>
<accession>A0A0W0GHM4</accession>
<dbReference type="Proteomes" id="UP000053947">
    <property type="component" value="Unassembled WGS sequence"/>
</dbReference>
<reference evidence="1 2" key="1">
    <citation type="submission" date="2015-06" db="EMBL/GenBank/DDBJ databases">
        <title>Genome sequence of the organohalide-respiring Dehalogenimonas alkenigignens type strain (IP3-3T).</title>
        <authorList>
            <person name="Key T.A."/>
            <person name="Richmond D.P."/>
            <person name="Bowman K.S."/>
            <person name="Cho Y.-J."/>
            <person name="Chun J."/>
            <person name="da Costa M.S."/>
            <person name="Rainey F.A."/>
            <person name="Moe W.M."/>
        </authorList>
    </citation>
    <scope>NUCLEOTIDE SEQUENCE [LARGE SCALE GENOMIC DNA]</scope>
    <source>
        <strain evidence="1 2">IP3-3</strain>
    </source>
</reference>
<keyword evidence="2" id="KW-1185">Reference proteome</keyword>
<organism evidence="1 2">
    <name type="scientific">Dehalogenimonas alkenigignens</name>
    <dbReference type="NCBI Taxonomy" id="1217799"/>
    <lineage>
        <taxon>Bacteria</taxon>
        <taxon>Bacillati</taxon>
        <taxon>Chloroflexota</taxon>
        <taxon>Dehalococcoidia</taxon>
        <taxon>Dehalococcoidales</taxon>
        <taxon>Dehalococcoidaceae</taxon>
        <taxon>Dehalogenimonas</taxon>
    </lineage>
</organism>
<dbReference type="EMBL" id="LFDV01000002">
    <property type="protein sequence ID" value="KTB48050.1"/>
    <property type="molecule type" value="Genomic_DNA"/>
</dbReference>
<dbReference type="OrthoDB" id="165036at2"/>
<evidence type="ECO:0000313" key="1">
    <source>
        <dbReference type="EMBL" id="KTB48050.1"/>
    </source>
</evidence>
<sequence>MRRGCISLGNIKCDVCGRIVGYPERYLVVDEKDGEEVPKGNSVRYCVECALTKGYAHYRDEKGERTLTFLP</sequence>
<name>A0A0W0GHM4_9CHLR</name>